<evidence type="ECO:0000259" key="1">
    <source>
        <dbReference type="Pfam" id="PF08770"/>
    </source>
</evidence>
<dbReference type="STRING" id="1114924.SAMN05216258_105512"/>
<sequence length="108" mass="11906">MDGVKPRVKTPKSASAGEVVTIKTLISHPMESGQRKDKDGAVIPRQIINRFTCELNGALVVDVAMEPGISTNPYFEFEARVDASGEFRFAWYDDDGSVYEDVKPIEVA</sequence>
<dbReference type="Proteomes" id="UP000199377">
    <property type="component" value="Unassembled WGS sequence"/>
</dbReference>
<proteinExistence type="predicted"/>
<dbReference type="InterPro" id="IPR014880">
    <property type="entry name" value="SoxZ_dom"/>
</dbReference>
<dbReference type="SUPFAM" id="SSF81296">
    <property type="entry name" value="E set domains"/>
    <property type="match status" value="1"/>
</dbReference>
<keyword evidence="3" id="KW-1185">Reference proteome</keyword>
<reference evidence="2 3" key="1">
    <citation type="submission" date="2016-10" db="EMBL/GenBank/DDBJ databases">
        <authorList>
            <person name="de Groot N.N."/>
        </authorList>
    </citation>
    <scope>NUCLEOTIDE SEQUENCE [LARGE SCALE GENOMIC DNA]</scope>
    <source>
        <strain evidence="2 3">CGMCC 1.11030</strain>
    </source>
</reference>
<dbReference type="InterPro" id="IPR014756">
    <property type="entry name" value="Ig_E-set"/>
</dbReference>
<dbReference type="InterPro" id="IPR013783">
    <property type="entry name" value="Ig-like_fold"/>
</dbReference>
<feature type="domain" description="Sulphur oxidation protein SoxZ" evidence="1">
    <location>
        <begin position="9"/>
        <end position="101"/>
    </location>
</feature>
<name>A0A1I3H5I3_9RHOB</name>
<dbReference type="RefSeq" id="WP_092860310.1">
    <property type="nucleotide sequence ID" value="NZ_FOQH01000005.1"/>
</dbReference>
<evidence type="ECO:0000313" key="3">
    <source>
        <dbReference type="Proteomes" id="UP000199377"/>
    </source>
</evidence>
<accession>A0A1I3H5I3</accession>
<gene>
    <name evidence="2" type="ORF">SAMN05216258_105512</name>
</gene>
<dbReference type="EMBL" id="FOQH01000005">
    <property type="protein sequence ID" value="SFI30995.1"/>
    <property type="molecule type" value="Genomic_DNA"/>
</dbReference>
<dbReference type="Pfam" id="PF08770">
    <property type="entry name" value="SoxZ"/>
    <property type="match status" value="1"/>
</dbReference>
<dbReference type="NCBIfam" id="TIGR04490">
    <property type="entry name" value="SoxZ_true"/>
    <property type="match status" value="1"/>
</dbReference>
<dbReference type="OrthoDB" id="9795530at2"/>
<dbReference type="AlphaFoldDB" id="A0A1I3H5I3"/>
<dbReference type="Gene3D" id="2.60.40.10">
    <property type="entry name" value="Immunoglobulins"/>
    <property type="match status" value="1"/>
</dbReference>
<evidence type="ECO:0000313" key="2">
    <source>
        <dbReference type="EMBL" id="SFI30995.1"/>
    </source>
</evidence>
<protein>
    <submittedName>
        <fullName evidence="2">Sulfur compound chelating protein SoxZ</fullName>
    </submittedName>
</protein>
<organism evidence="2 3">
    <name type="scientific">Albimonas pacifica</name>
    <dbReference type="NCBI Taxonomy" id="1114924"/>
    <lineage>
        <taxon>Bacteria</taxon>
        <taxon>Pseudomonadati</taxon>
        <taxon>Pseudomonadota</taxon>
        <taxon>Alphaproteobacteria</taxon>
        <taxon>Rhodobacterales</taxon>
        <taxon>Paracoccaceae</taxon>
        <taxon>Albimonas</taxon>
    </lineage>
</organism>
<dbReference type="InterPro" id="IPR030995">
    <property type="entry name" value="SoxZ"/>
</dbReference>